<reference evidence="1 2" key="1">
    <citation type="submission" date="2019-08" db="EMBL/GenBank/DDBJ databases">
        <title>In-depth cultivation of the pig gut microbiome towards novel bacterial diversity and tailored functional studies.</title>
        <authorList>
            <person name="Wylensek D."/>
            <person name="Hitch T.C.A."/>
            <person name="Clavel T."/>
        </authorList>
    </citation>
    <scope>NUCLEOTIDE SEQUENCE [LARGE SCALE GENOMIC DNA]</scope>
    <source>
        <strain evidence="1 2">WCA-SAB-591-4A-A</strain>
    </source>
</reference>
<name>A0A6N7XFR6_9FIRM</name>
<comment type="caution">
    <text evidence="1">The sequence shown here is derived from an EMBL/GenBank/DDBJ whole genome shotgun (WGS) entry which is preliminary data.</text>
</comment>
<dbReference type="AlphaFoldDB" id="A0A6N7XFR6"/>
<dbReference type="Proteomes" id="UP000440713">
    <property type="component" value="Unassembled WGS sequence"/>
</dbReference>
<proteinExistence type="predicted"/>
<feature type="non-terminal residue" evidence="1">
    <location>
        <position position="44"/>
    </location>
</feature>
<protein>
    <submittedName>
        <fullName evidence="1">Transposase</fullName>
    </submittedName>
</protein>
<evidence type="ECO:0000313" key="1">
    <source>
        <dbReference type="EMBL" id="MST63222.1"/>
    </source>
</evidence>
<keyword evidence="2" id="KW-1185">Reference proteome</keyword>
<sequence length="44" mass="5261">MKQTKTLKVRVKDKHAAELNRMARSVNFVWNYLNELSSRAIREK</sequence>
<accession>A0A6N7XFR6</accession>
<organism evidence="1 2">
    <name type="scientific">Peptostreptococcus porci</name>
    <dbReference type="NCBI Taxonomy" id="2652282"/>
    <lineage>
        <taxon>Bacteria</taxon>
        <taxon>Bacillati</taxon>
        <taxon>Bacillota</taxon>
        <taxon>Clostridia</taxon>
        <taxon>Peptostreptococcales</taxon>
        <taxon>Peptostreptococcaceae</taxon>
        <taxon>Peptostreptococcus</taxon>
    </lineage>
</organism>
<gene>
    <name evidence="1" type="ORF">FYJ71_09815</name>
</gene>
<dbReference type="EMBL" id="VUNE01000011">
    <property type="protein sequence ID" value="MST63222.1"/>
    <property type="molecule type" value="Genomic_DNA"/>
</dbReference>
<evidence type="ECO:0000313" key="2">
    <source>
        <dbReference type="Proteomes" id="UP000440713"/>
    </source>
</evidence>